<dbReference type="OrthoDB" id="9767931at2"/>
<sequence>MEHDDNNLIIKIRREFGFFAGISVLFGISSTALFYRASVGLNSLLFTVIIAGLFIFISNKLNLKMTPEVVFCLSGALLLGLSNVLTSSFNLQFLNNVGILLLWDFSLIRLLCIKKSPDFADNLLELIKLPFNAISSIGMIFTDGNRFVKSKKIIKSDRLRNILIGCIIAIPLLIINLALLSRADLLFGKITGKMFSWIFSSDIFIVLILVILAAICCYSLLCGAAKETPDEQKEIKASPTIGITISAIMLATYIIFCGIQILYLFAGGIFTLPEEFTYSEYARRGFFELLAVTGFNIILTLVCSKVFEANRRLRFILTAITACTYIMIASATYRMLLYIGAYHLTFLRLFVLLFLLIDALILAGVIISLYKKSFPLFTYSVVVLTLCYGVFSLSRPDYHIAGYLVNHTEKLEEKDLYFLATELSLDAAPVVLPLLEKQYNYDIKDIKELYYYRLLYTDSRDLREYNLSYSKAAKLIKNRIDAK</sequence>
<dbReference type="AlphaFoldDB" id="A0A0H5SI34"/>
<dbReference type="InterPro" id="IPR025291">
    <property type="entry name" value="DUF4153"/>
</dbReference>
<reference evidence="2 3" key="1">
    <citation type="submission" date="2015-06" db="EMBL/GenBank/DDBJ databases">
        <authorList>
            <person name="Wibberg Daniel"/>
        </authorList>
    </citation>
    <scope>NUCLEOTIDE SEQUENCE [LARGE SCALE GENOMIC DNA]</scope>
    <source>
        <strain evidence="2 3">T3/55T</strain>
    </source>
</reference>
<dbReference type="EMBL" id="CVTD020000016">
    <property type="protein sequence ID" value="CRZ34745.1"/>
    <property type="molecule type" value="Genomic_DNA"/>
</dbReference>
<keyword evidence="1" id="KW-0812">Transmembrane</keyword>
<feature type="transmembrane region" description="Helical" evidence="1">
    <location>
        <begin position="69"/>
        <end position="87"/>
    </location>
</feature>
<name>A0A0H5SI34_HERHM</name>
<evidence type="ECO:0000313" key="3">
    <source>
        <dbReference type="Proteomes" id="UP000236497"/>
    </source>
</evidence>
<protein>
    <submittedName>
        <fullName evidence="2">Putative membrane protein</fullName>
    </submittedName>
</protein>
<feature type="transmembrane region" description="Helical" evidence="1">
    <location>
        <begin position="162"/>
        <end position="183"/>
    </location>
</feature>
<feature type="transmembrane region" description="Helical" evidence="1">
    <location>
        <begin position="93"/>
        <end position="111"/>
    </location>
</feature>
<keyword evidence="1" id="KW-0472">Membrane</keyword>
<feature type="transmembrane region" description="Helical" evidence="1">
    <location>
        <begin position="241"/>
        <end position="265"/>
    </location>
</feature>
<accession>A0A0H5SI34</accession>
<feature type="transmembrane region" description="Helical" evidence="1">
    <location>
        <begin position="376"/>
        <end position="394"/>
    </location>
</feature>
<proteinExistence type="predicted"/>
<feature type="transmembrane region" description="Helical" evidence="1">
    <location>
        <begin position="349"/>
        <end position="370"/>
    </location>
</feature>
<feature type="transmembrane region" description="Helical" evidence="1">
    <location>
        <begin position="313"/>
        <end position="337"/>
    </location>
</feature>
<feature type="transmembrane region" description="Helical" evidence="1">
    <location>
        <begin position="286"/>
        <end position="307"/>
    </location>
</feature>
<dbReference type="Proteomes" id="UP000236497">
    <property type="component" value="Unassembled WGS sequence"/>
</dbReference>
<gene>
    <name evidence="2" type="ORF">HHT355_1544</name>
</gene>
<organism evidence="2 3">
    <name type="scientific">Herbinix hemicellulosilytica</name>
    <dbReference type="NCBI Taxonomy" id="1564487"/>
    <lineage>
        <taxon>Bacteria</taxon>
        <taxon>Bacillati</taxon>
        <taxon>Bacillota</taxon>
        <taxon>Clostridia</taxon>
        <taxon>Lachnospirales</taxon>
        <taxon>Lachnospiraceae</taxon>
        <taxon>Herbinix</taxon>
    </lineage>
</organism>
<feature type="transmembrane region" description="Helical" evidence="1">
    <location>
        <begin position="16"/>
        <end position="35"/>
    </location>
</feature>
<keyword evidence="3" id="KW-1185">Reference proteome</keyword>
<dbReference type="RefSeq" id="WP_103202850.1">
    <property type="nucleotide sequence ID" value="NZ_CVTD020000016.1"/>
</dbReference>
<feature type="transmembrane region" description="Helical" evidence="1">
    <location>
        <begin position="41"/>
        <end position="57"/>
    </location>
</feature>
<keyword evidence="1" id="KW-1133">Transmembrane helix</keyword>
<evidence type="ECO:0000313" key="2">
    <source>
        <dbReference type="EMBL" id="CRZ34745.1"/>
    </source>
</evidence>
<evidence type="ECO:0000256" key="1">
    <source>
        <dbReference type="SAM" id="Phobius"/>
    </source>
</evidence>
<dbReference type="Pfam" id="PF13687">
    <property type="entry name" value="DUF4153"/>
    <property type="match status" value="1"/>
</dbReference>
<feature type="transmembrane region" description="Helical" evidence="1">
    <location>
        <begin position="195"/>
        <end position="221"/>
    </location>
</feature>